<dbReference type="SUPFAM" id="SSF51338">
    <property type="entry name" value="Composite domain of metallo-dependent hydrolases"/>
    <property type="match status" value="1"/>
</dbReference>
<evidence type="ECO:0000313" key="3">
    <source>
        <dbReference type="EMBL" id="QTE22837.1"/>
    </source>
</evidence>
<dbReference type="Gene3D" id="2.30.40.10">
    <property type="entry name" value="Urease, subunit C, domain 1"/>
    <property type="match status" value="1"/>
</dbReference>
<dbReference type="InterPro" id="IPR032466">
    <property type="entry name" value="Metal_Hydrolase"/>
</dbReference>
<dbReference type="InterPro" id="IPR011059">
    <property type="entry name" value="Metal-dep_hydrolase_composite"/>
</dbReference>
<dbReference type="PANTHER" id="PTHR43794">
    <property type="entry name" value="AMINOHYDROLASE SSNA-RELATED"/>
    <property type="match status" value="1"/>
</dbReference>
<organism evidence="3 4">
    <name type="scientific">Polaribacter cellanae</name>
    <dbReference type="NCBI Taxonomy" id="2818493"/>
    <lineage>
        <taxon>Bacteria</taxon>
        <taxon>Pseudomonadati</taxon>
        <taxon>Bacteroidota</taxon>
        <taxon>Flavobacteriia</taxon>
        <taxon>Flavobacteriales</taxon>
        <taxon>Flavobacteriaceae</taxon>
    </lineage>
</organism>
<reference evidence="3 4" key="1">
    <citation type="submission" date="2021-03" db="EMBL/GenBank/DDBJ databases">
        <title>Complete genome of Polaribacter_sp.SM13.</title>
        <authorList>
            <person name="Jeong S.W."/>
            <person name="Bae J.W."/>
        </authorList>
    </citation>
    <scope>NUCLEOTIDE SEQUENCE [LARGE SCALE GENOMIC DNA]</scope>
    <source>
        <strain evidence="3 4">SM13</strain>
    </source>
</reference>
<dbReference type="InterPro" id="IPR050287">
    <property type="entry name" value="MTA/SAH_deaminase"/>
</dbReference>
<dbReference type="InterPro" id="IPR006680">
    <property type="entry name" value="Amidohydro-rel"/>
</dbReference>
<keyword evidence="4" id="KW-1185">Reference proteome</keyword>
<dbReference type="GO" id="GO:0016810">
    <property type="term" value="F:hydrolase activity, acting on carbon-nitrogen (but not peptide) bonds"/>
    <property type="evidence" value="ECO:0007669"/>
    <property type="project" value="InterPro"/>
</dbReference>
<accession>A0A975CPF6</accession>
<dbReference type="EMBL" id="CP071869">
    <property type="protein sequence ID" value="QTE22837.1"/>
    <property type="molecule type" value="Genomic_DNA"/>
</dbReference>
<dbReference type="KEGG" id="pcea:J3359_00755"/>
<proteinExistence type="predicted"/>
<protein>
    <submittedName>
        <fullName evidence="3">Amidohydrolase</fullName>
    </submittedName>
</protein>
<dbReference type="AlphaFoldDB" id="A0A975CPF6"/>
<sequence>MNKKEVDIIIKNGQVLTINSRMEIIENGVLIIQNKTIVDLGSEDLLEKYTAEKVIDAQEGIVIPGMVNSHCHLPMIAFRGLGEEGIEDRLMGYFIPLEKEMLSRKLIYDATIHGAIDMAMSGVTTYADMYYHVDEMAKATKKIGLRALLGQTVVGFPVVDASEAYGGLDYAKQILTDFKDEELVSLAIAPHAPYTVSKDKLLAAKEFADQHKLIIHIHVAEFEDEKNQIKENTEKVSVIKYLNNIGFLGENVLLAHCNYVDDEDFKIIESSGAKIAHNPMANAKGATGTARIVEAMQYDIPIGIGTDGLMGSNVVDLFKVMTYTTTIQRIRKMDRTIMTPEKVVRMATLGGANALGMGEKIGSLEKGKLADIVIIETQSMNMIPNYDPYATLVFQANPHNVETTIVNGKIIVENRKLLTHDIRENKKIMDEWFHIIKPFGNSLAKKN</sequence>
<dbReference type="Pfam" id="PF01979">
    <property type="entry name" value="Amidohydro_1"/>
    <property type="match status" value="1"/>
</dbReference>
<dbReference type="RefSeq" id="WP_208078807.1">
    <property type="nucleotide sequence ID" value="NZ_CP071869.1"/>
</dbReference>
<evidence type="ECO:0000259" key="2">
    <source>
        <dbReference type="Pfam" id="PF01979"/>
    </source>
</evidence>
<feature type="domain" description="Amidohydrolase-related" evidence="2">
    <location>
        <begin position="61"/>
        <end position="411"/>
    </location>
</feature>
<gene>
    <name evidence="3" type="ORF">J3359_00755</name>
</gene>
<keyword evidence="1" id="KW-0378">Hydrolase</keyword>
<evidence type="ECO:0000313" key="4">
    <source>
        <dbReference type="Proteomes" id="UP000663920"/>
    </source>
</evidence>
<dbReference type="Proteomes" id="UP000663920">
    <property type="component" value="Chromosome"/>
</dbReference>
<dbReference type="CDD" id="cd01298">
    <property type="entry name" value="ATZ_TRZ_like"/>
    <property type="match status" value="1"/>
</dbReference>
<name>A0A975CPF6_9FLAO</name>
<dbReference type="Gene3D" id="3.20.20.140">
    <property type="entry name" value="Metal-dependent hydrolases"/>
    <property type="match status" value="1"/>
</dbReference>
<dbReference type="SUPFAM" id="SSF51556">
    <property type="entry name" value="Metallo-dependent hydrolases"/>
    <property type="match status" value="1"/>
</dbReference>
<dbReference type="PANTHER" id="PTHR43794:SF11">
    <property type="entry name" value="AMIDOHYDROLASE-RELATED DOMAIN-CONTAINING PROTEIN"/>
    <property type="match status" value="1"/>
</dbReference>
<evidence type="ECO:0000256" key="1">
    <source>
        <dbReference type="ARBA" id="ARBA00022801"/>
    </source>
</evidence>